<comment type="caution">
    <text evidence="2">The sequence shown here is derived from an EMBL/GenBank/DDBJ whole genome shotgun (WGS) entry which is preliminary data.</text>
</comment>
<reference evidence="2" key="1">
    <citation type="submission" date="2019-12" db="EMBL/GenBank/DDBJ databases">
        <title>Genome sequencing and annotation of Brassica cretica.</title>
        <authorList>
            <person name="Studholme D.J."/>
            <person name="Sarris P."/>
        </authorList>
    </citation>
    <scope>NUCLEOTIDE SEQUENCE</scope>
    <source>
        <strain evidence="2">PFS-109/04</strain>
        <tissue evidence="2">Leaf</tissue>
    </source>
</reference>
<name>A0A8S9Q0W5_BRACR</name>
<evidence type="ECO:0000313" key="2">
    <source>
        <dbReference type="EMBL" id="KAF3527188.1"/>
    </source>
</evidence>
<proteinExistence type="predicted"/>
<dbReference type="Proteomes" id="UP000712600">
    <property type="component" value="Unassembled WGS sequence"/>
</dbReference>
<sequence length="61" mass="7143">MQTWGESRRESLMGDEQRRRPSRPLPAAKNGYNPQKRYGGFETFLKRVENRVGEMSEEGKI</sequence>
<organism evidence="2 3">
    <name type="scientific">Brassica cretica</name>
    <name type="common">Mustard</name>
    <dbReference type="NCBI Taxonomy" id="69181"/>
    <lineage>
        <taxon>Eukaryota</taxon>
        <taxon>Viridiplantae</taxon>
        <taxon>Streptophyta</taxon>
        <taxon>Embryophyta</taxon>
        <taxon>Tracheophyta</taxon>
        <taxon>Spermatophyta</taxon>
        <taxon>Magnoliopsida</taxon>
        <taxon>eudicotyledons</taxon>
        <taxon>Gunneridae</taxon>
        <taxon>Pentapetalae</taxon>
        <taxon>rosids</taxon>
        <taxon>malvids</taxon>
        <taxon>Brassicales</taxon>
        <taxon>Brassicaceae</taxon>
        <taxon>Brassiceae</taxon>
        <taxon>Brassica</taxon>
    </lineage>
</organism>
<protein>
    <submittedName>
        <fullName evidence="2">Uncharacterized protein</fullName>
    </submittedName>
</protein>
<gene>
    <name evidence="2" type="ORF">F2Q69_00048522</name>
</gene>
<dbReference type="AlphaFoldDB" id="A0A8S9Q0W5"/>
<evidence type="ECO:0000313" key="3">
    <source>
        <dbReference type="Proteomes" id="UP000712600"/>
    </source>
</evidence>
<feature type="region of interest" description="Disordered" evidence="1">
    <location>
        <begin position="1"/>
        <end position="38"/>
    </location>
</feature>
<evidence type="ECO:0000256" key="1">
    <source>
        <dbReference type="SAM" id="MobiDB-lite"/>
    </source>
</evidence>
<accession>A0A8S9Q0W5</accession>
<feature type="compositionally biased region" description="Basic and acidic residues" evidence="1">
    <location>
        <begin position="1"/>
        <end position="19"/>
    </location>
</feature>
<dbReference type="EMBL" id="QGKX02001347">
    <property type="protein sequence ID" value="KAF3527188.1"/>
    <property type="molecule type" value="Genomic_DNA"/>
</dbReference>